<dbReference type="RefSeq" id="WP_266344421.1">
    <property type="nucleotide sequence ID" value="NZ_JAPKNH010000005.1"/>
</dbReference>
<feature type="transmembrane region" description="Helical" evidence="6">
    <location>
        <begin position="17"/>
        <end position="38"/>
    </location>
</feature>
<dbReference type="InterPro" id="IPR001851">
    <property type="entry name" value="ABC_transp_permease"/>
</dbReference>
<keyword evidence="2" id="KW-1003">Cell membrane</keyword>
<gene>
    <name evidence="7" type="ORF">ACFPP9_23800</name>
</gene>
<comment type="subcellular location">
    <subcellularLocation>
        <location evidence="1">Cell membrane</location>
        <topology evidence="1">Multi-pass membrane protein</topology>
    </subcellularLocation>
</comment>
<keyword evidence="3 6" id="KW-0812">Transmembrane</keyword>
<feature type="transmembrane region" description="Helical" evidence="6">
    <location>
        <begin position="225"/>
        <end position="247"/>
    </location>
</feature>
<keyword evidence="4 6" id="KW-1133">Transmembrane helix</keyword>
<accession>A0ABW0Q1T1</accession>
<evidence type="ECO:0000313" key="7">
    <source>
        <dbReference type="EMBL" id="MFC5518819.1"/>
    </source>
</evidence>
<evidence type="ECO:0000256" key="5">
    <source>
        <dbReference type="ARBA" id="ARBA00023136"/>
    </source>
</evidence>
<name>A0ABW0Q1T1_9HYPH</name>
<dbReference type="Pfam" id="PF02653">
    <property type="entry name" value="BPD_transp_2"/>
    <property type="match status" value="1"/>
</dbReference>
<feature type="transmembrane region" description="Helical" evidence="6">
    <location>
        <begin position="103"/>
        <end position="123"/>
    </location>
</feature>
<feature type="transmembrane region" description="Helical" evidence="6">
    <location>
        <begin position="174"/>
        <end position="195"/>
    </location>
</feature>
<organism evidence="7 8">
    <name type="scientific">Kaistia terrae</name>
    <dbReference type="NCBI Taxonomy" id="537017"/>
    <lineage>
        <taxon>Bacteria</taxon>
        <taxon>Pseudomonadati</taxon>
        <taxon>Pseudomonadota</taxon>
        <taxon>Alphaproteobacteria</taxon>
        <taxon>Hyphomicrobiales</taxon>
        <taxon>Kaistiaceae</taxon>
        <taxon>Kaistia</taxon>
    </lineage>
</organism>
<feature type="transmembrane region" description="Helical" evidence="6">
    <location>
        <begin position="280"/>
        <end position="299"/>
    </location>
</feature>
<evidence type="ECO:0000313" key="8">
    <source>
        <dbReference type="Proteomes" id="UP001596150"/>
    </source>
</evidence>
<keyword evidence="5 6" id="KW-0472">Membrane</keyword>
<comment type="caution">
    <text evidence="7">The sequence shown here is derived from an EMBL/GenBank/DDBJ whole genome shotgun (WGS) entry which is preliminary data.</text>
</comment>
<keyword evidence="8" id="KW-1185">Reference proteome</keyword>
<evidence type="ECO:0000256" key="3">
    <source>
        <dbReference type="ARBA" id="ARBA00022692"/>
    </source>
</evidence>
<evidence type="ECO:0000256" key="1">
    <source>
        <dbReference type="ARBA" id="ARBA00004651"/>
    </source>
</evidence>
<dbReference type="EMBL" id="JBHSML010000014">
    <property type="protein sequence ID" value="MFC5518819.1"/>
    <property type="molecule type" value="Genomic_DNA"/>
</dbReference>
<dbReference type="CDD" id="cd06579">
    <property type="entry name" value="TM_PBP1_transp_AraH_like"/>
    <property type="match status" value="1"/>
</dbReference>
<proteinExistence type="predicted"/>
<sequence>MTLTPSNTAKRGPDLSALWMGPGRIVIVLALIVVVFAVMRPETFMSFANIRNIGMAGAILLVMAVGATFVLVTAGVDLSVGAVLVFSGVIAAKVMGAIGGQGWDVALVGLIAAIVAGTAWGLLNGVLVAKAKVPALVVTLGTMGAAQGLSWIIAGEDLRDVPYVLGDNVGVGSVGGVPVLVIIAAVITVIGGILLTATRFGRHTLAIGSNPLAAKEMGINVDWHLIKVYGLAGMLAGIAGILSLARYGSTTIGGHATDNLQVIAAVVIGGTSLFGGRGSVFTTAVGVLIPATLASGLIMVGLNTFWRDVMVGIVLVAAVYLDQAGRRLTR</sequence>
<dbReference type="Proteomes" id="UP001596150">
    <property type="component" value="Unassembled WGS sequence"/>
</dbReference>
<evidence type="ECO:0000256" key="2">
    <source>
        <dbReference type="ARBA" id="ARBA00022475"/>
    </source>
</evidence>
<dbReference type="PANTHER" id="PTHR32196:SF63">
    <property type="entry name" value="INNER MEMBRANE ABC TRANSPORTER PERMEASE PROTEIN YJFF"/>
    <property type="match status" value="1"/>
</dbReference>
<feature type="transmembrane region" description="Helical" evidence="6">
    <location>
        <begin position="58"/>
        <end position="91"/>
    </location>
</feature>
<protein>
    <submittedName>
        <fullName evidence="7">ABC transporter permease</fullName>
    </submittedName>
</protein>
<dbReference type="PANTHER" id="PTHR32196">
    <property type="entry name" value="ABC TRANSPORTER PERMEASE PROTEIN YPHD-RELATED-RELATED"/>
    <property type="match status" value="1"/>
</dbReference>
<evidence type="ECO:0000256" key="6">
    <source>
        <dbReference type="SAM" id="Phobius"/>
    </source>
</evidence>
<evidence type="ECO:0000256" key="4">
    <source>
        <dbReference type="ARBA" id="ARBA00022989"/>
    </source>
</evidence>
<reference evidence="8" key="1">
    <citation type="journal article" date="2019" name="Int. J. Syst. Evol. Microbiol.">
        <title>The Global Catalogue of Microorganisms (GCM) 10K type strain sequencing project: providing services to taxonomists for standard genome sequencing and annotation.</title>
        <authorList>
            <consortium name="The Broad Institute Genomics Platform"/>
            <consortium name="The Broad Institute Genome Sequencing Center for Infectious Disease"/>
            <person name="Wu L."/>
            <person name="Ma J."/>
        </authorList>
    </citation>
    <scope>NUCLEOTIDE SEQUENCE [LARGE SCALE GENOMIC DNA]</scope>
    <source>
        <strain evidence="8">KACC 12633</strain>
    </source>
</reference>
<feature type="transmembrane region" description="Helical" evidence="6">
    <location>
        <begin position="135"/>
        <end position="154"/>
    </location>
</feature>